<reference evidence="11 12" key="1">
    <citation type="journal article" date="2019" name="J. Hered.">
        <title>An Improved Genome Assembly for Drosophila navojoa, the Basal Species in the mojavensis Cluster.</title>
        <authorList>
            <person name="Vanderlinde T."/>
            <person name="Dupim E.G."/>
            <person name="Nazario-Yepiz N.O."/>
            <person name="Carvalho A.B."/>
        </authorList>
    </citation>
    <scope>NUCLEOTIDE SEQUENCE [LARGE SCALE GENOMIC DNA]</scope>
    <source>
        <strain evidence="11">Navoj_Jal97</strain>
        <tissue evidence="11">Whole organism</tissue>
    </source>
</reference>
<organism evidence="11 12">
    <name type="scientific">Drosophila navojoa</name>
    <name type="common">Fruit fly</name>
    <dbReference type="NCBI Taxonomy" id="7232"/>
    <lineage>
        <taxon>Eukaryota</taxon>
        <taxon>Metazoa</taxon>
        <taxon>Ecdysozoa</taxon>
        <taxon>Arthropoda</taxon>
        <taxon>Hexapoda</taxon>
        <taxon>Insecta</taxon>
        <taxon>Pterygota</taxon>
        <taxon>Neoptera</taxon>
        <taxon>Endopterygota</taxon>
        <taxon>Diptera</taxon>
        <taxon>Brachycera</taxon>
        <taxon>Muscomorpha</taxon>
        <taxon>Ephydroidea</taxon>
        <taxon>Drosophilidae</taxon>
        <taxon>Drosophila</taxon>
    </lineage>
</organism>
<keyword evidence="6 10" id="KW-1133">Transmembrane helix</keyword>
<dbReference type="InterPro" id="IPR004117">
    <property type="entry name" value="7tm6_olfct_rcpt"/>
</dbReference>
<evidence type="ECO:0000256" key="3">
    <source>
        <dbReference type="ARBA" id="ARBA00022606"/>
    </source>
</evidence>
<evidence type="ECO:0000256" key="6">
    <source>
        <dbReference type="ARBA" id="ARBA00022989"/>
    </source>
</evidence>
<feature type="transmembrane region" description="Helical" evidence="10">
    <location>
        <begin position="36"/>
        <end position="57"/>
    </location>
</feature>
<dbReference type="Pfam" id="PF02949">
    <property type="entry name" value="7tm_6"/>
    <property type="match status" value="1"/>
</dbReference>
<evidence type="ECO:0000256" key="2">
    <source>
        <dbReference type="ARBA" id="ARBA00022475"/>
    </source>
</evidence>
<comment type="caution">
    <text evidence="11">The sequence shown here is derived from an EMBL/GenBank/DDBJ whole genome shotgun (WGS) entry which is preliminary data.</text>
</comment>
<name>A0A484B3Q8_DRONA</name>
<keyword evidence="12" id="KW-1185">Reference proteome</keyword>
<proteinExistence type="inferred from homology"/>
<evidence type="ECO:0000256" key="10">
    <source>
        <dbReference type="RuleBase" id="RU351113"/>
    </source>
</evidence>
<keyword evidence="2" id="KW-1003">Cell membrane</keyword>
<comment type="caution">
    <text evidence="10">Lacks conserved residue(s) required for the propagation of feature annotation.</text>
</comment>
<feature type="transmembrane region" description="Helical" evidence="10">
    <location>
        <begin position="169"/>
        <end position="191"/>
    </location>
</feature>
<keyword evidence="7 10" id="KW-0472">Membrane</keyword>
<dbReference type="GO" id="GO:0005886">
    <property type="term" value="C:plasma membrane"/>
    <property type="evidence" value="ECO:0007669"/>
    <property type="project" value="UniProtKB-SubCell"/>
</dbReference>
<evidence type="ECO:0000256" key="7">
    <source>
        <dbReference type="ARBA" id="ARBA00023136"/>
    </source>
</evidence>
<dbReference type="AlphaFoldDB" id="A0A484B3Q8"/>
<dbReference type="OrthoDB" id="6604226at2759"/>
<dbReference type="GO" id="GO:0005549">
    <property type="term" value="F:odorant binding"/>
    <property type="evidence" value="ECO:0007669"/>
    <property type="project" value="InterPro"/>
</dbReference>
<dbReference type="Proteomes" id="UP000295192">
    <property type="component" value="Unassembled WGS sequence"/>
</dbReference>
<evidence type="ECO:0000256" key="8">
    <source>
        <dbReference type="ARBA" id="ARBA00023170"/>
    </source>
</evidence>
<dbReference type="GO" id="GO:0007165">
    <property type="term" value="P:signal transduction"/>
    <property type="evidence" value="ECO:0007669"/>
    <property type="project" value="UniProtKB-KW"/>
</dbReference>
<feature type="transmembrane region" description="Helical" evidence="10">
    <location>
        <begin position="128"/>
        <end position="149"/>
    </location>
</feature>
<protein>
    <recommendedName>
        <fullName evidence="10">Odorant receptor</fullName>
    </recommendedName>
</protein>
<keyword evidence="9 10" id="KW-0807">Transducer</keyword>
<keyword evidence="3 10" id="KW-0716">Sensory transduction</keyword>
<gene>
    <name evidence="11" type="ORF">AWZ03_011124</name>
</gene>
<keyword evidence="5 10" id="KW-0552">Olfaction</keyword>
<keyword evidence="8 10" id="KW-0675">Receptor</keyword>
<dbReference type="PANTHER" id="PTHR21137">
    <property type="entry name" value="ODORANT RECEPTOR"/>
    <property type="match status" value="1"/>
</dbReference>
<evidence type="ECO:0000256" key="1">
    <source>
        <dbReference type="ARBA" id="ARBA00004651"/>
    </source>
</evidence>
<comment type="similarity">
    <text evidence="10">Belongs to the insect chemoreceptor superfamily. Heteromeric odorant receptor channel (TC 1.A.69) family.</text>
</comment>
<dbReference type="EMBL" id="LSRL02000231">
    <property type="protein sequence ID" value="TDG42445.1"/>
    <property type="molecule type" value="Genomic_DNA"/>
</dbReference>
<accession>A0A484B3Q8</accession>
<dbReference type="PANTHER" id="PTHR21137:SF35">
    <property type="entry name" value="ODORANT RECEPTOR 19A-RELATED"/>
    <property type="match status" value="1"/>
</dbReference>
<evidence type="ECO:0000256" key="4">
    <source>
        <dbReference type="ARBA" id="ARBA00022692"/>
    </source>
</evidence>
<keyword evidence="4 10" id="KW-0812">Transmembrane</keyword>
<dbReference type="GO" id="GO:0004984">
    <property type="term" value="F:olfactory receptor activity"/>
    <property type="evidence" value="ECO:0007669"/>
    <property type="project" value="InterPro"/>
</dbReference>
<dbReference type="OMA" id="CYASEQV"/>
<feature type="transmembrane region" description="Helical" evidence="10">
    <location>
        <begin position="285"/>
        <end position="302"/>
    </location>
</feature>
<sequence>MLTEVDSTRAFRYQWYLWRFIGLHSPPLDTFWGRHYLAWTILVNVVPMFYLPVSFYMECLVSRSLIEFCETFYLAVVTLVHQMKVINVSRVQRHLLELQGIMRQLDGRLQSEPECQVIRDTIDKSEKICLYTLRLFVMVLATGISFAAWSDERELPFPAWMPWDFQKTLGIYALTFTVQCVGILILSFISASNDTYPLVYLVMVAAHCKALAIRIAKLGHNALSPEQTHQQLHTCIQDHQTILQLMRILTTSLSSACIIQFLCTALSVCTLSFIVIYIEMSFLRACHLMFLLTSIIIETLIVCYASEQVTHEGEEMANAIYETNWMDQPVRFRRTLVFMMMRSQRPIGIVAARILPVRMTTLLSVIKGAYTMFTVLKEAKARN</sequence>
<evidence type="ECO:0000313" key="12">
    <source>
        <dbReference type="Proteomes" id="UP000295192"/>
    </source>
</evidence>
<evidence type="ECO:0000313" key="11">
    <source>
        <dbReference type="EMBL" id="TDG42445.1"/>
    </source>
</evidence>
<evidence type="ECO:0000256" key="5">
    <source>
        <dbReference type="ARBA" id="ARBA00022725"/>
    </source>
</evidence>
<feature type="transmembrane region" description="Helical" evidence="10">
    <location>
        <begin position="253"/>
        <end position="278"/>
    </location>
</feature>
<evidence type="ECO:0000256" key="9">
    <source>
        <dbReference type="ARBA" id="ARBA00023224"/>
    </source>
</evidence>
<comment type="subcellular location">
    <subcellularLocation>
        <location evidence="1 10">Cell membrane</location>
        <topology evidence="1 10">Multi-pass membrane protein</topology>
    </subcellularLocation>
</comment>